<sequence length="261" mass="26154">MRARSLVAGAVAIAAVAAAGLAALPASADQSGPVKPLIVGGKPSPEPYSFMVSLQNNGRHFCGGSLISPEWVITAAHCVEGASKIQLRIGSLQHASGGEEAESAEIIPHPDYNGSSPGGDIALVKLAAAAKSAPVAMAGKADPGTQSRIIGWGQTTPEPGGSAPDDLQELDTQVLDANKCTGIDGSVELCTDNPNGDSGACYGDSGGPQVAKEGEGWTLIGATSRSGNGDSTCATGPSIYTSVPAYADWIKQNTGGSVTVR</sequence>
<proteinExistence type="inferred from homology"/>
<dbReference type="PANTHER" id="PTHR24276:SF98">
    <property type="entry name" value="FI18310P1-RELATED"/>
    <property type="match status" value="1"/>
</dbReference>
<feature type="domain" description="Peptidase S1" evidence="7">
    <location>
        <begin position="38"/>
        <end position="255"/>
    </location>
</feature>
<dbReference type="Gene3D" id="2.40.10.10">
    <property type="entry name" value="Trypsin-like serine proteases"/>
    <property type="match status" value="1"/>
</dbReference>
<dbReference type="PANTHER" id="PTHR24276">
    <property type="entry name" value="POLYSERASE-RELATED"/>
    <property type="match status" value="1"/>
</dbReference>
<evidence type="ECO:0000256" key="6">
    <source>
        <dbReference type="SAM" id="SignalP"/>
    </source>
</evidence>
<keyword evidence="9" id="KW-1185">Reference proteome</keyword>
<comment type="caution">
    <text evidence="8">The sequence shown here is derived from an EMBL/GenBank/DDBJ whole genome shotgun (WGS) entry which is preliminary data.</text>
</comment>
<dbReference type="PROSITE" id="PS50240">
    <property type="entry name" value="TRYPSIN_DOM"/>
    <property type="match status" value="1"/>
</dbReference>
<dbReference type="AlphaFoldDB" id="A0A4Q7L503"/>
<dbReference type="InterPro" id="IPR001314">
    <property type="entry name" value="Peptidase_S1A"/>
</dbReference>
<dbReference type="PRINTS" id="PR00722">
    <property type="entry name" value="CHYMOTRYPSIN"/>
</dbReference>
<dbReference type="PROSITE" id="PS00134">
    <property type="entry name" value="TRYPSIN_HIS"/>
    <property type="match status" value="1"/>
</dbReference>
<dbReference type="SUPFAM" id="SSF50494">
    <property type="entry name" value="Trypsin-like serine proteases"/>
    <property type="match status" value="1"/>
</dbReference>
<evidence type="ECO:0000313" key="8">
    <source>
        <dbReference type="EMBL" id="RZS44385.1"/>
    </source>
</evidence>
<accession>A0A4Q7L503</accession>
<dbReference type="Pfam" id="PF00089">
    <property type="entry name" value="Trypsin"/>
    <property type="match status" value="1"/>
</dbReference>
<dbReference type="InterPro" id="IPR009003">
    <property type="entry name" value="Peptidase_S1_PA"/>
</dbReference>
<keyword evidence="5" id="KW-1015">Disulfide bond</keyword>
<evidence type="ECO:0000313" key="9">
    <source>
        <dbReference type="Proteomes" id="UP000294257"/>
    </source>
</evidence>
<gene>
    <name evidence="8" type="ORF">EV193_101261</name>
</gene>
<feature type="signal peptide" evidence="6">
    <location>
        <begin position="1"/>
        <end position="28"/>
    </location>
</feature>
<evidence type="ECO:0000256" key="1">
    <source>
        <dbReference type="ARBA" id="ARBA00007664"/>
    </source>
</evidence>
<reference evidence="8 9" key="1">
    <citation type="submission" date="2019-02" db="EMBL/GenBank/DDBJ databases">
        <title>Genomic Encyclopedia of Type Strains, Phase IV (KMG-IV): sequencing the most valuable type-strain genomes for metagenomic binning, comparative biology and taxonomic classification.</title>
        <authorList>
            <person name="Goeker M."/>
        </authorList>
    </citation>
    <scope>NUCLEOTIDE SEQUENCE [LARGE SCALE GENOMIC DNA]</scope>
    <source>
        <strain evidence="8 9">DSM 101727</strain>
    </source>
</reference>
<comment type="similarity">
    <text evidence="1">Belongs to the peptidase S1 family.</text>
</comment>
<evidence type="ECO:0000259" key="7">
    <source>
        <dbReference type="PROSITE" id="PS50240"/>
    </source>
</evidence>
<dbReference type="GO" id="GO:0004252">
    <property type="term" value="F:serine-type endopeptidase activity"/>
    <property type="evidence" value="ECO:0007669"/>
    <property type="project" value="InterPro"/>
</dbReference>
<evidence type="ECO:0000256" key="3">
    <source>
        <dbReference type="ARBA" id="ARBA00022801"/>
    </source>
</evidence>
<dbReference type="EMBL" id="SGWQ01000001">
    <property type="protein sequence ID" value="RZS44385.1"/>
    <property type="molecule type" value="Genomic_DNA"/>
</dbReference>
<organism evidence="8 9">
    <name type="scientific">Herbihabitans rhizosphaerae</name>
    <dbReference type="NCBI Taxonomy" id="1872711"/>
    <lineage>
        <taxon>Bacteria</taxon>
        <taxon>Bacillati</taxon>
        <taxon>Actinomycetota</taxon>
        <taxon>Actinomycetes</taxon>
        <taxon>Pseudonocardiales</taxon>
        <taxon>Pseudonocardiaceae</taxon>
        <taxon>Herbihabitans</taxon>
    </lineage>
</organism>
<keyword evidence="2" id="KW-0645">Protease</keyword>
<dbReference type="CDD" id="cd00190">
    <property type="entry name" value="Tryp_SPc"/>
    <property type="match status" value="1"/>
</dbReference>
<dbReference type="InterPro" id="IPR043504">
    <property type="entry name" value="Peptidase_S1_PA_chymotrypsin"/>
</dbReference>
<name>A0A4Q7L503_9PSEU</name>
<feature type="chain" id="PRO_5020701818" evidence="6">
    <location>
        <begin position="29"/>
        <end position="261"/>
    </location>
</feature>
<keyword evidence="4" id="KW-0720">Serine protease</keyword>
<keyword evidence="6" id="KW-0732">Signal</keyword>
<protein>
    <submittedName>
        <fullName evidence="8">Trypsin</fullName>
    </submittedName>
</protein>
<dbReference type="InterPro" id="IPR050430">
    <property type="entry name" value="Peptidase_S1"/>
</dbReference>
<evidence type="ECO:0000256" key="2">
    <source>
        <dbReference type="ARBA" id="ARBA00022670"/>
    </source>
</evidence>
<dbReference type="InterPro" id="IPR001254">
    <property type="entry name" value="Trypsin_dom"/>
</dbReference>
<dbReference type="InterPro" id="IPR018114">
    <property type="entry name" value="TRYPSIN_HIS"/>
</dbReference>
<dbReference type="FunFam" id="2.40.10.10:FF:000073">
    <property type="entry name" value="Trypsin alpha"/>
    <property type="match status" value="1"/>
</dbReference>
<dbReference type="OrthoDB" id="3657335at2"/>
<keyword evidence="3" id="KW-0378">Hydrolase</keyword>
<dbReference type="RefSeq" id="WP_130342076.1">
    <property type="nucleotide sequence ID" value="NZ_SGWQ01000001.1"/>
</dbReference>
<evidence type="ECO:0000256" key="5">
    <source>
        <dbReference type="ARBA" id="ARBA00023157"/>
    </source>
</evidence>
<evidence type="ECO:0000256" key="4">
    <source>
        <dbReference type="ARBA" id="ARBA00022825"/>
    </source>
</evidence>
<dbReference type="GO" id="GO:0006508">
    <property type="term" value="P:proteolysis"/>
    <property type="evidence" value="ECO:0007669"/>
    <property type="project" value="UniProtKB-KW"/>
</dbReference>
<dbReference type="Proteomes" id="UP000294257">
    <property type="component" value="Unassembled WGS sequence"/>
</dbReference>
<dbReference type="SMART" id="SM00020">
    <property type="entry name" value="Tryp_SPc"/>
    <property type="match status" value="1"/>
</dbReference>